<evidence type="ECO:0000256" key="1">
    <source>
        <dbReference type="SAM" id="Coils"/>
    </source>
</evidence>
<feature type="transmembrane region" description="Helical" evidence="3">
    <location>
        <begin position="444"/>
        <end position="465"/>
    </location>
</feature>
<evidence type="ECO:0000256" key="3">
    <source>
        <dbReference type="SAM" id="Phobius"/>
    </source>
</evidence>
<accession>A0ABQ7FDD5</accession>
<comment type="caution">
    <text evidence="4">The sequence shown here is derived from an EMBL/GenBank/DDBJ whole genome shotgun (WGS) entry which is preliminary data.</text>
</comment>
<protein>
    <submittedName>
        <fullName evidence="4">Uncharacterized protein</fullName>
    </submittedName>
</protein>
<keyword evidence="3" id="KW-0812">Transmembrane</keyword>
<evidence type="ECO:0000313" key="4">
    <source>
        <dbReference type="EMBL" id="KAF4405709.1"/>
    </source>
</evidence>
<feature type="region of interest" description="Disordered" evidence="2">
    <location>
        <begin position="1"/>
        <end position="42"/>
    </location>
</feature>
<keyword evidence="1" id="KW-0175">Coiled coil</keyword>
<feature type="coiled-coil region" evidence="1">
    <location>
        <begin position="324"/>
        <end position="368"/>
    </location>
</feature>
<keyword evidence="3" id="KW-0472">Membrane</keyword>
<name>A0ABQ7FDD5_9ACTN</name>
<keyword evidence="5" id="KW-1185">Reference proteome</keyword>
<sequence>MHAQEQRDGQRRATPGTPAPGRGRGRDGSARPAAAAAGGRADALSPAGVLALQRSAGNGAVAAALGGPSGVQRAGGPAAVQRAGGQEEREPRPERTPAATSGPTGLVGGGSDLVTPGTGADVGPDFRNPAVSTDASYGGGVAGPFGVVAASGVNLGISARGMHTAGRGRRAAQPGSAQHQAHSRDYAGAAGDTAQNASSFTANALHGTGGAMNLSGNYLPEIYNGALTGGGFAALPGALVQAVRYSRKAHKAGRRVDRLRETMGREDQVQRELVLAAAREEIEATRELVRELEEYHTFASSRKAEIAEGLQACEGGAELPDVDLAAFQAELGTLGQRVERAREKLAAAEERRREQDRAQAAVERALTEVARQIKRYEQVGDEEITLRVIQGYALAKNQRGRLVKAIMAMSGALAASGAVASLVATIAITAGAGVGAAALMATPVGWALAATAATAALGVGSYRAWQFFAHRWAQTAGTETGGEAENSVPGRLKKTLRFWRPTGPKPRERLAAALYQLASDPERSWGQETAEELGLDWEQSDYDTSWARETVADLGLDWERLRGDRESAVKLIAAKLAS</sequence>
<evidence type="ECO:0000256" key="2">
    <source>
        <dbReference type="SAM" id="MobiDB-lite"/>
    </source>
</evidence>
<feature type="compositionally biased region" description="Basic and acidic residues" evidence="2">
    <location>
        <begin position="85"/>
        <end position="95"/>
    </location>
</feature>
<feature type="region of interest" description="Disordered" evidence="2">
    <location>
        <begin position="164"/>
        <end position="192"/>
    </location>
</feature>
<proteinExistence type="predicted"/>
<keyword evidence="3" id="KW-1133">Transmembrane helix</keyword>
<feature type="transmembrane region" description="Helical" evidence="3">
    <location>
        <begin position="405"/>
        <end position="438"/>
    </location>
</feature>
<feature type="region of interest" description="Disordered" evidence="2">
    <location>
        <begin position="61"/>
        <end position="127"/>
    </location>
</feature>
<gene>
    <name evidence="4" type="ORF">GCU69_28365</name>
</gene>
<dbReference type="EMBL" id="WHPN01000404">
    <property type="protein sequence ID" value="KAF4405709.1"/>
    <property type="molecule type" value="Genomic_DNA"/>
</dbReference>
<organism evidence="4 5">
    <name type="scientific">Streptomyces lycii</name>
    <dbReference type="NCBI Taxonomy" id="2654337"/>
    <lineage>
        <taxon>Bacteria</taxon>
        <taxon>Bacillati</taxon>
        <taxon>Actinomycetota</taxon>
        <taxon>Actinomycetes</taxon>
        <taxon>Kitasatosporales</taxon>
        <taxon>Streptomycetaceae</taxon>
        <taxon>Streptomyces</taxon>
    </lineage>
</organism>
<feature type="compositionally biased region" description="Low complexity" evidence="2">
    <location>
        <begin position="12"/>
        <end position="21"/>
    </location>
</feature>
<dbReference type="RefSeq" id="WP_156207547.1">
    <property type="nucleotide sequence ID" value="NZ_WHPN01000404.1"/>
</dbReference>
<evidence type="ECO:0000313" key="5">
    <source>
        <dbReference type="Proteomes" id="UP000621266"/>
    </source>
</evidence>
<feature type="compositionally biased region" description="Low complexity" evidence="2">
    <location>
        <begin position="30"/>
        <end position="42"/>
    </location>
</feature>
<dbReference type="Proteomes" id="UP000621266">
    <property type="component" value="Unassembled WGS sequence"/>
</dbReference>
<feature type="compositionally biased region" description="Basic and acidic residues" evidence="2">
    <location>
        <begin position="1"/>
        <end position="11"/>
    </location>
</feature>
<reference evidence="4 5" key="1">
    <citation type="submission" date="2019-10" db="EMBL/GenBank/DDBJ databases">
        <title>Streptomyces tenebrisbrunneis sp.nov., an endogenous actinomycete isolated from of Lycium ruthenicum.</title>
        <authorList>
            <person name="Ma L."/>
        </authorList>
    </citation>
    <scope>NUCLEOTIDE SEQUENCE [LARGE SCALE GENOMIC DNA]</scope>
    <source>
        <strain evidence="4 5">TRM 66187</strain>
    </source>
</reference>